<protein>
    <submittedName>
        <fullName evidence="2">Uncharacterized protein</fullName>
    </submittedName>
</protein>
<gene>
    <name evidence="2" type="ORF">BDV95DRAFT_589702</name>
</gene>
<accession>A0A7C8MX38</accession>
<organism evidence="2 3">
    <name type="scientific">Massariosphaeria phaeospora</name>
    <dbReference type="NCBI Taxonomy" id="100035"/>
    <lineage>
        <taxon>Eukaryota</taxon>
        <taxon>Fungi</taxon>
        <taxon>Dikarya</taxon>
        <taxon>Ascomycota</taxon>
        <taxon>Pezizomycotina</taxon>
        <taxon>Dothideomycetes</taxon>
        <taxon>Pleosporomycetidae</taxon>
        <taxon>Pleosporales</taxon>
        <taxon>Pleosporales incertae sedis</taxon>
        <taxon>Massariosphaeria</taxon>
    </lineage>
</organism>
<dbReference type="EMBL" id="JAADJZ010000002">
    <property type="protein sequence ID" value="KAF2877065.1"/>
    <property type="molecule type" value="Genomic_DNA"/>
</dbReference>
<dbReference type="InterPro" id="IPR009003">
    <property type="entry name" value="Peptidase_S1_PA"/>
</dbReference>
<dbReference type="SUPFAM" id="SSF50494">
    <property type="entry name" value="Trypsin-like serine proteases"/>
    <property type="match status" value="1"/>
</dbReference>
<reference evidence="2 3" key="1">
    <citation type="submission" date="2020-01" db="EMBL/GenBank/DDBJ databases">
        <authorList>
            <consortium name="DOE Joint Genome Institute"/>
            <person name="Haridas S."/>
            <person name="Albert R."/>
            <person name="Binder M."/>
            <person name="Bloem J."/>
            <person name="Labutti K."/>
            <person name="Salamov A."/>
            <person name="Andreopoulos B."/>
            <person name="Baker S.E."/>
            <person name="Barry K."/>
            <person name="Bills G."/>
            <person name="Bluhm B.H."/>
            <person name="Cannon C."/>
            <person name="Castanera R."/>
            <person name="Culley D.E."/>
            <person name="Daum C."/>
            <person name="Ezra D."/>
            <person name="Gonzalez J.B."/>
            <person name="Henrissat B."/>
            <person name="Kuo A."/>
            <person name="Liang C."/>
            <person name="Lipzen A."/>
            <person name="Lutzoni F."/>
            <person name="Magnuson J."/>
            <person name="Mondo S."/>
            <person name="Nolan M."/>
            <person name="Ohm R."/>
            <person name="Pangilinan J."/>
            <person name="Park H.-J.H."/>
            <person name="Ramirez L."/>
            <person name="Alfaro M."/>
            <person name="Sun H."/>
            <person name="Tritt A."/>
            <person name="Yoshinaga Y."/>
            <person name="Zwiers L.-H.L."/>
            <person name="Turgeon B.G."/>
            <person name="Goodwin S.B."/>
            <person name="Spatafora J.W."/>
            <person name="Crous P.W."/>
            <person name="Grigoriev I.V."/>
        </authorList>
    </citation>
    <scope>NUCLEOTIDE SEQUENCE [LARGE SCALE GENOMIC DNA]</scope>
    <source>
        <strain evidence="2 3">CBS 611.86</strain>
    </source>
</reference>
<feature type="region of interest" description="Disordered" evidence="1">
    <location>
        <begin position="1"/>
        <end position="35"/>
    </location>
</feature>
<dbReference type="Proteomes" id="UP000481861">
    <property type="component" value="Unassembled WGS sequence"/>
</dbReference>
<evidence type="ECO:0000313" key="2">
    <source>
        <dbReference type="EMBL" id="KAF2877065.1"/>
    </source>
</evidence>
<name>A0A7C8MX38_9PLEO</name>
<evidence type="ECO:0000256" key="1">
    <source>
        <dbReference type="SAM" id="MobiDB-lite"/>
    </source>
</evidence>
<proteinExistence type="predicted"/>
<comment type="caution">
    <text evidence="2">The sequence shown here is derived from an EMBL/GenBank/DDBJ whole genome shotgun (WGS) entry which is preliminary data.</text>
</comment>
<dbReference type="AlphaFoldDB" id="A0A7C8MX38"/>
<sequence>MDLAHLTLPSSPRTVDPIDNVTEPAQLTPPSSPRTVYPADTVTEPKTMTFGAIRQVLASWDFRAEYKTQSSETVKAIAEQLFEHLPPHLDQEQLLHIVHAEVHLRLFQCLTSFGYNTFELSTDDTGNVLIACRAYGFHSTLLHDWVVSDYVVLRNPLDITLDFEHDFISRRQDSDVCISTGDRVRVLNGIFGTATVFLVDSNGVYCLTAGHVVDDCPRQDVEIVHGMDGTVVKATHLPNRARGVTIGLLRR</sequence>
<keyword evidence="3" id="KW-1185">Reference proteome</keyword>
<evidence type="ECO:0000313" key="3">
    <source>
        <dbReference type="Proteomes" id="UP000481861"/>
    </source>
</evidence>